<comment type="similarity">
    <text evidence="1">Belongs to the AfsR/DnrI/RedD regulatory family.</text>
</comment>
<dbReference type="SUPFAM" id="SSF46894">
    <property type="entry name" value="C-terminal effector domain of the bipartite response regulators"/>
    <property type="match status" value="1"/>
</dbReference>
<proteinExistence type="inferred from homology"/>
<organism evidence="7 8">
    <name type="scientific">[Actinomadura] parvosata subsp. kistnae</name>
    <dbReference type="NCBI Taxonomy" id="1909395"/>
    <lineage>
        <taxon>Bacteria</taxon>
        <taxon>Bacillati</taxon>
        <taxon>Actinomycetota</taxon>
        <taxon>Actinomycetes</taxon>
        <taxon>Streptosporangiales</taxon>
        <taxon>Streptosporangiaceae</taxon>
        <taxon>Nonomuraea</taxon>
    </lineage>
</organism>
<sequence length="295" mass="31797">MDGRMHQRTDRDQLSIALLGPLEVRRGGVPVRITAGRLRALLAVLAVSAGEAVTVERLALALWGDELPGNARRSVQTYVTRLRRAIGRAAIRTTPDGYLLDVDPGQVDVPRFRALVAEAGRARGTAAERSLVEEAGRLWRGTPFEGVGSDWLRAAVTPALQELHLSAVERRVDLGLAEGRHGELVAELLGLAAGHPLRESLWGRLLVVLGACGRQAEALALYERLRRRLADELGTDPSPELRRIHASLLRAGPRPRGTAGVAVFTGVVEPRTELFVVSGTAGEGRGFLALVWSPV</sequence>
<keyword evidence="4" id="KW-0804">Transcription</keyword>
<dbReference type="InterPro" id="IPR051677">
    <property type="entry name" value="AfsR-DnrI-RedD_regulator"/>
</dbReference>
<dbReference type="InterPro" id="IPR011990">
    <property type="entry name" value="TPR-like_helical_dom_sf"/>
</dbReference>
<dbReference type="GO" id="GO:0003677">
    <property type="term" value="F:DNA binding"/>
    <property type="evidence" value="ECO:0007669"/>
    <property type="project" value="UniProtKB-UniRule"/>
</dbReference>
<protein>
    <recommendedName>
        <fullName evidence="6">OmpR/PhoB-type domain-containing protein</fullName>
    </recommendedName>
</protein>
<dbReference type="Gene3D" id="1.25.40.10">
    <property type="entry name" value="Tetratricopeptide repeat domain"/>
    <property type="match status" value="1"/>
</dbReference>
<evidence type="ECO:0000259" key="6">
    <source>
        <dbReference type="PROSITE" id="PS51755"/>
    </source>
</evidence>
<dbReference type="SMART" id="SM01043">
    <property type="entry name" value="BTAD"/>
    <property type="match status" value="1"/>
</dbReference>
<dbReference type="PANTHER" id="PTHR35807">
    <property type="entry name" value="TRANSCRIPTIONAL REGULATOR REDD-RELATED"/>
    <property type="match status" value="1"/>
</dbReference>
<dbReference type="PROSITE" id="PS51755">
    <property type="entry name" value="OMPR_PHOB"/>
    <property type="match status" value="1"/>
</dbReference>
<accession>A0A1V0A1X5</accession>
<feature type="domain" description="OmpR/PhoB-type" evidence="6">
    <location>
        <begin position="6"/>
        <end position="102"/>
    </location>
</feature>
<dbReference type="GO" id="GO:0006355">
    <property type="term" value="P:regulation of DNA-templated transcription"/>
    <property type="evidence" value="ECO:0007669"/>
    <property type="project" value="InterPro"/>
</dbReference>
<evidence type="ECO:0000256" key="3">
    <source>
        <dbReference type="ARBA" id="ARBA00023125"/>
    </source>
</evidence>
<keyword evidence="8" id="KW-1185">Reference proteome</keyword>
<dbReference type="EMBL" id="CP017717">
    <property type="protein sequence ID" value="AQZ64204.1"/>
    <property type="molecule type" value="Genomic_DNA"/>
</dbReference>
<dbReference type="CDD" id="cd15831">
    <property type="entry name" value="BTAD"/>
    <property type="match status" value="1"/>
</dbReference>
<dbReference type="InterPro" id="IPR001867">
    <property type="entry name" value="OmpR/PhoB-type_DNA-bd"/>
</dbReference>
<dbReference type="PANTHER" id="PTHR35807:SF1">
    <property type="entry name" value="TRANSCRIPTIONAL REGULATOR REDD"/>
    <property type="match status" value="1"/>
</dbReference>
<dbReference type="RefSeq" id="WP_080040403.1">
    <property type="nucleotide sequence ID" value="NZ_CP017717.1"/>
</dbReference>
<dbReference type="InterPro" id="IPR005158">
    <property type="entry name" value="BTAD"/>
</dbReference>
<evidence type="ECO:0000256" key="1">
    <source>
        <dbReference type="ARBA" id="ARBA00005820"/>
    </source>
</evidence>
<gene>
    <name evidence="7" type="ORF">BKM31_24510</name>
</gene>
<name>A0A1V0A1X5_9ACTN</name>
<keyword evidence="3 5" id="KW-0238">DNA-binding</keyword>
<evidence type="ECO:0000256" key="2">
    <source>
        <dbReference type="ARBA" id="ARBA00023015"/>
    </source>
</evidence>
<reference evidence="8" key="1">
    <citation type="journal article" date="2017" name="Med. Chem. Commun.">
        <title>Nonomuraea sp. ATCC 55076 harbours the largest actinomycete chromosome to date and the kistamicin biosynthetic gene cluster.</title>
        <authorList>
            <person name="Nazari B."/>
            <person name="Forneris C.C."/>
            <person name="Gibson M.I."/>
            <person name="Moon K."/>
            <person name="Schramma K.R."/>
            <person name="Seyedsayamdost M.R."/>
        </authorList>
    </citation>
    <scope>NUCLEOTIDE SEQUENCE [LARGE SCALE GENOMIC DNA]</scope>
    <source>
        <strain evidence="8">ATCC 55076</strain>
    </source>
</reference>
<dbReference type="Gene3D" id="1.10.10.10">
    <property type="entry name" value="Winged helix-like DNA-binding domain superfamily/Winged helix DNA-binding domain"/>
    <property type="match status" value="1"/>
</dbReference>
<dbReference type="SMART" id="SM00862">
    <property type="entry name" value="Trans_reg_C"/>
    <property type="match status" value="1"/>
</dbReference>
<dbReference type="InterPro" id="IPR036388">
    <property type="entry name" value="WH-like_DNA-bd_sf"/>
</dbReference>
<dbReference type="InterPro" id="IPR016032">
    <property type="entry name" value="Sig_transdc_resp-reg_C-effctor"/>
</dbReference>
<dbReference type="OrthoDB" id="4054020at2"/>
<dbReference type="STRING" id="1909395.BKM31_24510"/>
<evidence type="ECO:0000256" key="5">
    <source>
        <dbReference type="PROSITE-ProRule" id="PRU01091"/>
    </source>
</evidence>
<dbReference type="KEGG" id="noa:BKM31_24510"/>
<dbReference type="Proteomes" id="UP000190797">
    <property type="component" value="Chromosome"/>
</dbReference>
<keyword evidence="2" id="KW-0805">Transcription regulation</keyword>
<dbReference type="Pfam" id="PF03704">
    <property type="entry name" value="BTAD"/>
    <property type="match status" value="1"/>
</dbReference>
<dbReference type="GO" id="GO:0000160">
    <property type="term" value="P:phosphorelay signal transduction system"/>
    <property type="evidence" value="ECO:0007669"/>
    <property type="project" value="InterPro"/>
</dbReference>
<feature type="DNA-binding region" description="OmpR/PhoB-type" evidence="5">
    <location>
        <begin position="6"/>
        <end position="102"/>
    </location>
</feature>
<evidence type="ECO:0000256" key="4">
    <source>
        <dbReference type="ARBA" id="ARBA00023163"/>
    </source>
</evidence>
<dbReference type="SUPFAM" id="SSF48452">
    <property type="entry name" value="TPR-like"/>
    <property type="match status" value="1"/>
</dbReference>
<evidence type="ECO:0000313" key="8">
    <source>
        <dbReference type="Proteomes" id="UP000190797"/>
    </source>
</evidence>
<evidence type="ECO:0000313" key="7">
    <source>
        <dbReference type="EMBL" id="AQZ64204.1"/>
    </source>
</evidence>
<dbReference type="AlphaFoldDB" id="A0A1V0A1X5"/>
<dbReference type="Pfam" id="PF00486">
    <property type="entry name" value="Trans_reg_C"/>
    <property type="match status" value="1"/>
</dbReference>